<accession>A0A246S0M2</accession>
<feature type="active site" evidence="3">
    <location>
        <position position="47"/>
    </location>
</feature>
<dbReference type="Proteomes" id="UP000197334">
    <property type="component" value="Unassembled WGS sequence"/>
</dbReference>
<evidence type="ECO:0008006" key="6">
    <source>
        <dbReference type="Google" id="ProtNLM"/>
    </source>
</evidence>
<organism evidence="4 5">
    <name type="scientific">Halomonas campaniensis</name>
    <dbReference type="NCBI Taxonomy" id="213554"/>
    <lineage>
        <taxon>Bacteria</taxon>
        <taxon>Pseudomonadati</taxon>
        <taxon>Pseudomonadota</taxon>
        <taxon>Gammaproteobacteria</taxon>
        <taxon>Oceanospirillales</taxon>
        <taxon>Halomonadaceae</taxon>
        <taxon>Halomonas</taxon>
    </lineage>
</organism>
<keyword evidence="2" id="KW-0413">Isomerase</keyword>
<gene>
    <name evidence="4" type="ORF">JI62_10815</name>
</gene>
<dbReference type="NCBIfam" id="TIGR00654">
    <property type="entry name" value="PhzF_family"/>
    <property type="match status" value="1"/>
</dbReference>
<dbReference type="RefSeq" id="WP_088700186.1">
    <property type="nucleotide sequence ID" value="NZ_JPUA01000028.1"/>
</dbReference>
<evidence type="ECO:0000256" key="1">
    <source>
        <dbReference type="ARBA" id="ARBA00008270"/>
    </source>
</evidence>
<dbReference type="Gene3D" id="3.10.310.10">
    <property type="entry name" value="Diaminopimelate Epimerase, Chain A, domain 1"/>
    <property type="match status" value="2"/>
</dbReference>
<dbReference type="GO" id="GO:0016853">
    <property type="term" value="F:isomerase activity"/>
    <property type="evidence" value="ECO:0007669"/>
    <property type="project" value="UniProtKB-KW"/>
</dbReference>
<protein>
    <recommendedName>
        <fullName evidence="6">PhzF family phenazine biosynthesis protein</fullName>
    </recommendedName>
</protein>
<evidence type="ECO:0000256" key="3">
    <source>
        <dbReference type="PIRSR" id="PIRSR016184-1"/>
    </source>
</evidence>
<comment type="similarity">
    <text evidence="1">Belongs to the PhzF family.</text>
</comment>
<reference evidence="4 5" key="1">
    <citation type="submission" date="2014-08" db="EMBL/GenBank/DDBJ databases">
        <title>Draft genome sequence of a novel L-asparaginase producing marine bacterium, Halomonas campaniensis.</title>
        <authorList>
            <person name="Sundarakrishnan B."/>
            <person name="Moushumi Priya A."/>
            <person name="Raman G."/>
            <person name="Sakthivel N."/>
            <person name="Park S."/>
            <person name="Jayachandran S."/>
        </authorList>
    </citation>
    <scope>NUCLEOTIDE SEQUENCE [LARGE SCALE GENOMIC DNA]</scope>
    <source>
        <strain evidence="4 5">SK03</strain>
    </source>
</reference>
<dbReference type="Pfam" id="PF02567">
    <property type="entry name" value="PhzC-PhzF"/>
    <property type="match status" value="1"/>
</dbReference>
<proteinExistence type="inferred from homology"/>
<dbReference type="AlphaFoldDB" id="A0A246S0M2"/>
<dbReference type="PANTHER" id="PTHR13774:SF39">
    <property type="entry name" value="BIOSYNTHESIS PROTEIN, PUTATIVE-RELATED"/>
    <property type="match status" value="1"/>
</dbReference>
<dbReference type="PANTHER" id="PTHR13774">
    <property type="entry name" value="PHENAZINE BIOSYNTHESIS PROTEIN"/>
    <property type="match status" value="1"/>
</dbReference>
<dbReference type="PIRSF" id="PIRSF016184">
    <property type="entry name" value="PhzC_PhzF"/>
    <property type="match status" value="1"/>
</dbReference>
<evidence type="ECO:0000256" key="2">
    <source>
        <dbReference type="ARBA" id="ARBA00023235"/>
    </source>
</evidence>
<keyword evidence="5" id="KW-1185">Reference proteome</keyword>
<evidence type="ECO:0000313" key="4">
    <source>
        <dbReference type="EMBL" id="OWV29737.1"/>
    </source>
</evidence>
<name>A0A246S0M2_9GAMM</name>
<dbReference type="OrthoDB" id="9788221at2"/>
<evidence type="ECO:0000313" key="5">
    <source>
        <dbReference type="Proteomes" id="UP000197334"/>
    </source>
</evidence>
<dbReference type="EMBL" id="JPUA01000028">
    <property type="protein sequence ID" value="OWV29737.1"/>
    <property type="molecule type" value="Genomic_DNA"/>
</dbReference>
<dbReference type="GO" id="GO:0005737">
    <property type="term" value="C:cytoplasm"/>
    <property type="evidence" value="ECO:0007669"/>
    <property type="project" value="TreeGrafter"/>
</dbReference>
<comment type="caution">
    <text evidence="4">The sequence shown here is derived from an EMBL/GenBank/DDBJ whole genome shotgun (WGS) entry which is preliminary data.</text>
</comment>
<sequence length="303" mass="32371">MHSIDIFQVNSFTQKAFAGNPAGVVRNARGLTDEMMQLIAREMNLSETAFVFPSGDCDGDVTVRFFTPSTEVPICGHATIAAHFVLARTGKGPGVCTQHTGAGPLKVETAEKDGACQIWMHQKTAEFSPAFDTAISERIVAALGIESSELLEGYPLQIVSTGHSKVVIPVRDRASIVRMQPDNKELIEISKAIGCNGFYPWTFDSPDAGCLTHGRMFAPAIGIAEDPVTGNASGCLGAYLIRHGLLPVDSDGLASFYAGQGHELNRPGRVLVEGRLSHRNDSISIKIAGEAVIVIEGQLVLPE</sequence>
<dbReference type="InterPro" id="IPR003719">
    <property type="entry name" value="Phenazine_PhzF-like"/>
</dbReference>
<dbReference type="SUPFAM" id="SSF54506">
    <property type="entry name" value="Diaminopimelate epimerase-like"/>
    <property type="match status" value="1"/>
</dbReference>